<dbReference type="Gene3D" id="1.20.5.1030">
    <property type="entry name" value="Preprotein translocase secy subunit"/>
    <property type="match status" value="1"/>
</dbReference>
<dbReference type="GO" id="GO:0005886">
    <property type="term" value="C:plasma membrane"/>
    <property type="evidence" value="ECO:0007669"/>
    <property type="project" value="UniProtKB-SubCell"/>
</dbReference>
<dbReference type="HAMAP" id="MF_00422">
    <property type="entry name" value="SecE"/>
    <property type="match status" value="1"/>
</dbReference>
<keyword evidence="11" id="KW-1185">Reference proteome</keyword>
<dbReference type="RefSeq" id="WP_132083803.1">
    <property type="nucleotide sequence ID" value="NZ_DALZLR010000014.1"/>
</dbReference>
<dbReference type="GO" id="GO:0009306">
    <property type="term" value="P:protein secretion"/>
    <property type="evidence" value="ECO:0007669"/>
    <property type="project" value="UniProtKB-UniRule"/>
</dbReference>
<evidence type="ECO:0000313" key="11">
    <source>
        <dbReference type="Proteomes" id="UP000295063"/>
    </source>
</evidence>
<dbReference type="GO" id="GO:0008320">
    <property type="term" value="F:protein transmembrane transporter activity"/>
    <property type="evidence" value="ECO:0007669"/>
    <property type="project" value="UniProtKB-UniRule"/>
</dbReference>
<dbReference type="PRINTS" id="PR01650">
    <property type="entry name" value="SECETRNLCASE"/>
</dbReference>
<evidence type="ECO:0000256" key="3">
    <source>
        <dbReference type="ARBA" id="ARBA00022475"/>
    </source>
</evidence>
<dbReference type="InterPro" id="IPR001901">
    <property type="entry name" value="Translocase_SecE/Sec61-g"/>
</dbReference>
<gene>
    <name evidence="9" type="primary">secE</name>
    <name evidence="10" type="ORF">EV210_1293</name>
</gene>
<name>A0A4V2Q7E6_9FIRM</name>
<dbReference type="GO" id="GO:0043952">
    <property type="term" value="P:protein transport by the Sec complex"/>
    <property type="evidence" value="ECO:0007669"/>
    <property type="project" value="UniProtKB-UniRule"/>
</dbReference>
<dbReference type="GO" id="GO:0006605">
    <property type="term" value="P:protein targeting"/>
    <property type="evidence" value="ECO:0007669"/>
    <property type="project" value="UniProtKB-UniRule"/>
</dbReference>
<dbReference type="EMBL" id="SLUI01000029">
    <property type="protein sequence ID" value="TCL31562.1"/>
    <property type="molecule type" value="Genomic_DNA"/>
</dbReference>
<evidence type="ECO:0000256" key="4">
    <source>
        <dbReference type="ARBA" id="ARBA00022692"/>
    </source>
</evidence>
<evidence type="ECO:0000256" key="6">
    <source>
        <dbReference type="ARBA" id="ARBA00022989"/>
    </source>
</evidence>
<sequence length="71" mass="8086">MAAQETAIQTNMPRWKKFFREVRAELKKVTWPTKNELISYTGIVFISVVIVAVLIWVIDAALAKVLALIIK</sequence>
<dbReference type="InterPro" id="IPR038379">
    <property type="entry name" value="SecE_sf"/>
</dbReference>
<evidence type="ECO:0000256" key="5">
    <source>
        <dbReference type="ARBA" id="ARBA00022927"/>
    </source>
</evidence>
<dbReference type="OrthoDB" id="9799073at2"/>
<comment type="subunit">
    <text evidence="9">Component of the Sec protein translocase complex. Heterotrimer consisting of SecY, SecE and SecG subunits. The heterotrimers can form oligomers, although 1 heterotrimer is thought to be able to translocate proteins. Interacts with the ribosome. Interacts with SecDF, and other proteins may be involved. Interacts with SecA.</text>
</comment>
<dbReference type="Proteomes" id="UP000295063">
    <property type="component" value="Unassembled WGS sequence"/>
</dbReference>
<evidence type="ECO:0000256" key="1">
    <source>
        <dbReference type="ARBA" id="ARBA00004370"/>
    </source>
</evidence>
<evidence type="ECO:0000256" key="7">
    <source>
        <dbReference type="ARBA" id="ARBA00023010"/>
    </source>
</evidence>
<comment type="caution">
    <text evidence="10">The sequence shown here is derived from an EMBL/GenBank/DDBJ whole genome shotgun (WGS) entry which is preliminary data.</text>
</comment>
<evidence type="ECO:0000256" key="2">
    <source>
        <dbReference type="ARBA" id="ARBA00022448"/>
    </source>
</evidence>
<accession>A0A4V2Q7E6</accession>
<evidence type="ECO:0000256" key="8">
    <source>
        <dbReference type="ARBA" id="ARBA00023136"/>
    </source>
</evidence>
<reference evidence="10 11" key="1">
    <citation type="submission" date="2019-03" db="EMBL/GenBank/DDBJ databases">
        <title>Genomic Encyclopedia of Type Strains, Phase IV (KMG-IV): sequencing the most valuable type-strain genomes for metagenomic binning, comparative biology and taxonomic classification.</title>
        <authorList>
            <person name="Goeker M."/>
        </authorList>
    </citation>
    <scope>NUCLEOTIDE SEQUENCE [LARGE SCALE GENOMIC DNA]</scope>
    <source>
        <strain evidence="10 11">DSM 15969</strain>
    </source>
</reference>
<evidence type="ECO:0000313" key="10">
    <source>
        <dbReference type="EMBL" id="TCL31562.1"/>
    </source>
</evidence>
<comment type="similarity">
    <text evidence="9">Belongs to the SecE/SEC61-gamma family.</text>
</comment>
<keyword evidence="2 9" id="KW-0813">Transport</keyword>
<keyword evidence="5 9" id="KW-0653">Protein transport</keyword>
<dbReference type="PANTHER" id="PTHR33910:SF1">
    <property type="entry name" value="PROTEIN TRANSLOCASE SUBUNIT SECE"/>
    <property type="match status" value="1"/>
</dbReference>
<feature type="transmembrane region" description="Helical" evidence="9">
    <location>
        <begin position="37"/>
        <end position="70"/>
    </location>
</feature>
<keyword evidence="6 9" id="KW-1133">Transmembrane helix</keyword>
<proteinExistence type="inferred from homology"/>
<comment type="function">
    <text evidence="9">Essential subunit of the Sec protein translocation channel SecYEG. Clamps together the 2 halves of SecY. May contact the channel plug during translocation.</text>
</comment>
<dbReference type="AlphaFoldDB" id="A0A4V2Q7E6"/>
<dbReference type="PANTHER" id="PTHR33910">
    <property type="entry name" value="PROTEIN TRANSLOCASE SUBUNIT SECE"/>
    <property type="match status" value="1"/>
</dbReference>
<evidence type="ECO:0000256" key="9">
    <source>
        <dbReference type="HAMAP-Rule" id="MF_00422"/>
    </source>
</evidence>
<comment type="subcellular location">
    <subcellularLocation>
        <location evidence="9">Cell membrane</location>
        <topology evidence="9">Single-pass membrane protein</topology>
    </subcellularLocation>
    <subcellularLocation>
        <location evidence="1">Membrane</location>
    </subcellularLocation>
</comment>
<dbReference type="NCBIfam" id="TIGR00964">
    <property type="entry name" value="secE_bact"/>
    <property type="match status" value="1"/>
</dbReference>
<protein>
    <recommendedName>
        <fullName evidence="9">Protein translocase subunit SecE</fullName>
    </recommendedName>
</protein>
<keyword evidence="8 9" id="KW-0472">Membrane</keyword>
<organism evidence="10 11">
    <name type="scientific">Anaerospora hongkongensis</name>
    <dbReference type="NCBI Taxonomy" id="244830"/>
    <lineage>
        <taxon>Bacteria</taxon>
        <taxon>Bacillati</taxon>
        <taxon>Bacillota</taxon>
        <taxon>Negativicutes</taxon>
        <taxon>Selenomonadales</taxon>
        <taxon>Sporomusaceae</taxon>
        <taxon>Anaerospora</taxon>
    </lineage>
</organism>
<keyword evidence="4 9" id="KW-0812">Transmembrane</keyword>
<keyword evidence="7 9" id="KW-0811">Translocation</keyword>
<dbReference type="InterPro" id="IPR005807">
    <property type="entry name" value="SecE_bac"/>
</dbReference>
<dbReference type="Pfam" id="PF00584">
    <property type="entry name" value="SecE"/>
    <property type="match status" value="1"/>
</dbReference>
<keyword evidence="3 9" id="KW-1003">Cell membrane</keyword>
<dbReference type="GO" id="GO:0065002">
    <property type="term" value="P:intracellular protein transmembrane transport"/>
    <property type="evidence" value="ECO:0007669"/>
    <property type="project" value="UniProtKB-UniRule"/>
</dbReference>